<dbReference type="Pfam" id="PF20148">
    <property type="entry name" value="DUF6531"/>
    <property type="match status" value="1"/>
</dbReference>
<evidence type="ECO:0000313" key="7">
    <source>
        <dbReference type="EMBL" id="MBD9359694.1"/>
    </source>
</evidence>
<evidence type="ECO:0000259" key="5">
    <source>
        <dbReference type="Pfam" id="PF20148"/>
    </source>
</evidence>
<feature type="domain" description="Teneurin-like YD-shell" evidence="6">
    <location>
        <begin position="994"/>
        <end position="1282"/>
    </location>
</feature>
<dbReference type="InterPro" id="IPR050708">
    <property type="entry name" value="T6SS_VgrG/RHS"/>
</dbReference>
<dbReference type="InterPro" id="IPR025479">
    <property type="entry name" value="DUF4329"/>
</dbReference>
<evidence type="ECO:0000259" key="4">
    <source>
        <dbReference type="Pfam" id="PF14220"/>
    </source>
</evidence>
<keyword evidence="1" id="KW-0677">Repeat</keyword>
<dbReference type="Pfam" id="PF14220">
    <property type="entry name" value="DUF4329"/>
    <property type="match status" value="1"/>
</dbReference>
<evidence type="ECO:0000256" key="1">
    <source>
        <dbReference type="ARBA" id="ARBA00022737"/>
    </source>
</evidence>
<feature type="domain" description="Teneurin-like YD-shell" evidence="6">
    <location>
        <begin position="687"/>
        <end position="838"/>
    </location>
</feature>
<feature type="domain" description="DUF6531" evidence="5">
    <location>
        <begin position="146"/>
        <end position="216"/>
    </location>
</feature>
<dbReference type="NCBIfam" id="TIGR01643">
    <property type="entry name" value="YD_repeat_2x"/>
    <property type="match status" value="11"/>
</dbReference>
<dbReference type="PANTHER" id="PTHR32305:SF15">
    <property type="entry name" value="PROTEIN RHSA-RELATED"/>
    <property type="match status" value="1"/>
</dbReference>
<name>A0ABR9DBT2_9GAMM</name>
<evidence type="ECO:0000259" key="6">
    <source>
        <dbReference type="Pfam" id="PF25023"/>
    </source>
</evidence>
<dbReference type="RefSeq" id="WP_192392551.1">
    <property type="nucleotide sequence ID" value="NZ_CAJHIU010000001.1"/>
</dbReference>
<feature type="compositionally biased region" description="Polar residues" evidence="2">
    <location>
        <begin position="1347"/>
        <end position="1360"/>
    </location>
</feature>
<evidence type="ECO:0000256" key="3">
    <source>
        <dbReference type="SAM" id="SignalP"/>
    </source>
</evidence>
<dbReference type="Proteomes" id="UP000641152">
    <property type="component" value="Unassembled WGS sequence"/>
</dbReference>
<feature type="signal peptide" evidence="3">
    <location>
        <begin position="1"/>
        <end position="22"/>
    </location>
</feature>
<feature type="chain" id="PRO_5046226357" evidence="3">
    <location>
        <begin position="23"/>
        <end position="1453"/>
    </location>
</feature>
<keyword evidence="8" id="KW-1185">Reference proteome</keyword>
<dbReference type="InterPro" id="IPR022385">
    <property type="entry name" value="Rhs_assc_core"/>
</dbReference>
<reference evidence="7 8" key="1">
    <citation type="submission" date="2020-09" db="EMBL/GenBank/DDBJ databases">
        <title>Methylomonas albis sp. nov. and Methylomonas fluvii sp. nov.: Two cold-adapted methanotrophs from the River Elbe and an amended description of Methylovulum psychrotolerans strain Eb1.</title>
        <authorList>
            <person name="Bussmann I.K."/>
            <person name="Klings K.-W."/>
            <person name="Warnstedt J."/>
            <person name="Hoppert M."/>
            <person name="Saborowski A."/>
            <person name="Horn F."/>
            <person name="Liebner S."/>
        </authorList>
    </citation>
    <scope>NUCLEOTIDE SEQUENCE [LARGE SCALE GENOMIC DNA]</scope>
    <source>
        <strain evidence="7 8">EbB</strain>
    </source>
</reference>
<gene>
    <name evidence="7" type="ORF">EBB_03855</name>
</gene>
<dbReference type="InterPro" id="IPR056823">
    <property type="entry name" value="TEN-like_YD-shell"/>
</dbReference>
<dbReference type="NCBIfam" id="TIGR03696">
    <property type="entry name" value="Rhs_assc_core"/>
    <property type="match status" value="1"/>
</dbReference>
<accession>A0ABR9DBT2</accession>
<proteinExistence type="predicted"/>
<organism evidence="7 8">
    <name type="scientific">Methylomonas fluvii</name>
    <dbReference type="NCBI Taxonomy" id="1854564"/>
    <lineage>
        <taxon>Bacteria</taxon>
        <taxon>Pseudomonadati</taxon>
        <taxon>Pseudomonadota</taxon>
        <taxon>Gammaproteobacteria</taxon>
        <taxon>Methylococcales</taxon>
        <taxon>Methylococcaceae</taxon>
        <taxon>Methylomonas</taxon>
    </lineage>
</organism>
<dbReference type="Pfam" id="PF25023">
    <property type="entry name" value="TEN_YD-shell"/>
    <property type="match status" value="3"/>
</dbReference>
<evidence type="ECO:0000313" key="8">
    <source>
        <dbReference type="Proteomes" id="UP000641152"/>
    </source>
</evidence>
<evidence type="ECO:0000256" key="2">
    <source>
        <dbReference type="SAM" id="MobiDB-lite"/>
    </source>
</evidence>
<dbReference type="InterPro" id="IPR006530">
    <property type="entry name" value="YD"/>
</dbReference>
<protein>
    <submittedName>
        <fullName evidence="7">RHS domain-containing protein</fullName>
    </submittedName>
</protein>
<feature type="domain" description="Teneurin-like YD-shell" evidence="6">
    <location>
        <begin position="232"/>
        <end position="666"/>
    </location>
</feature>
<feature type="region of interest" description="Disordered" evidence="2">
    <location>
        <begin position="1347"/>
        <end position="1375"/>
    </location>
</feature>
<comment type="caution">
    <text evidence="7">The sequence shown here is derived from an EMBL/GenBank/DDBJ whole genome shotgun (WGS) entry which is preliminary data.</text>
</comment>
<sequence length="1453" mass="159389">MRIVPKQLFFLIIQIVSSTAFAYPAEYVDESSAHNACIATGNNIGWNISECKLYGGWSSGPSCATGRVAAWLYWHYAYPAYFIPHTFCAYGFKPNCTIANQTLDASGTQCIVTCPTGQTLDPATNQCYTAYSFPPKTIGKPQICVGNPCNPATGNKYQAETDFENDAIGLGFTRHYNSGAFNVNGPLGYGWSYQLASSLEILTGKIFIHQTDGRAEWFTLSNGLWQGDADSLLSLTQDASGYTLTDQLGVVERYNTSGRIVSRTEASGRTTTYSYDSNQRLTRVTGPFGHSLQLAYDTANRISSVTYPDGLSSQYQYDSAGNLSKVIYQDGSFKLYHYENTAFPHALTGITDENGNRYATWNYDSQGRANLSQHAGGTEQVTLSYNNDNSTDVVDSFNASRHYTFQTILNVQKLTAISQPAGAGSVAASRTQSYDANGNLASRTDFNGNLSCYAYDLSHNLETVRVEGLAPSSSCPANLSAYTPAPNSIERKRSTQWHANYRLPTQIDEAGRRTAFNYDAGGNLLSKTVTDTATGQNRRWSYTYNNLGQVLSADGPRTDVSDITAYSYYSDTSATHHPGDLWKITNALGHTTTFTAYDANGRLLRLTDPNGLVIGFAYDARGRLTQKTVDGNTTAYTYDKAGNLTQTTSAAGVTHTFTYDAAHRLTDITDALGGKIHYTLDAMGNRTKEEILDSSGAVVKTRSRVYDALNRLAQDIGAYNQTTRYEYDANGNLTQVTDANGHATQHQYDSLNRLIRSTDALAGLTDYRYDGQDRLTQVTDANNHDTVYSYNGLGNLMQLDSPNTGITQYGYDSAGNRIGKTDAANVSVTYTYDALNRIKSGDGGAQFYYDENGNLGKLSRALRSGYSGNRTLKYDRAGRLTSITAKGLPYTYDNFIYYAYDADGKVEKISHSGYREVLYGFDAAGQVDSVSLHDWDDGTVSWVYDITTPLATHITHLPFGPVKSLTYGNGKQISRRYDLDYRETGRTVPGVMAATYGYDLNGNLDNVADELSSSGSHRNFGYDPLDRLSNTTGVNTHAFSYDDVGNRLSSERNGAQTSHTYDLGSQKLLALTGAQQASYQYDANGDVSRKGSRHFYQTTDHLVTAIKDEVGGSLVSVQANKYDAFGYRSMKLTNSGNVAIDYDVLSGNLLDETKWGGTSFSHSYVYLEGEPLARINYDVDSDPNQTPWPIHYYHNDRLGTPQKTTDRTGNISWAADFDPFGKATPTTAFITQNLRFPGQYYDEETGLHYNIARFYDPNIGRYLQSDPIGLAGGLNSYAYARNNPLRWIDPLGLKPGDPFNTPQAAAMDAINWVYGSTSTSGSGPLMNDQREWAGSVYSGLVSNQDPSQFYASYPNPSDKGNNSQSNPSYPPSGYAEDAVAFYHTHGQCTNKDTEDDFSRGRPSDVWQADFREVPSYLGTPGGMIKMYVPDPTRSGNGPVTTLQNGTCCPGPSH</sequence>
<feature type="domain" description="DUF4329" evidence="4">
    <location>
        <begin position="1337"/>
        <end position="1429"/>
    </location>
</feature>
<dbReference type="InterPro" id="IPR045351">
    <property type="entry name" value="DUF6531"/>
</dbReference>
<dbReference type="Gene3D" id="2.180.10.10">
    <property type="entry name" value="RHS repeat-associated core"/>
    <property type="match status" value="4"/>
</dbReference>
<keyword evidence="3" id="KW-0732">Signal</keyword>
<dbReference type="EMBL" id="JACXST010000001">
    <property type="protein sequence ID" value="MBD9359694.1"/>
    <property type="molecule type" value="Genomic_DNA"/>
</dbReference>
<dbReference type="PANTHER" id="PTHR32305">
    <property type="match status" value="1"/>
</dbReference>